<dbReference type="PATRIC" id="fig|1359.32.peg.1496"/>
<gene>
    <name evidence="2" type="ORF">AB996_0714</name>
</gene>
<dbReference type="Proteomes" id="UP000076519">
    <property type="component" value="Unassembled WGS sequence"/>
</dbReference>
<proteinExistence type="predicted"/>
<feature type="transmembrane region" description="Helical" evidence="1">
    <location>
        <begin position="12"/>
        <end position="33"/>
    </location>
</feature>
<organism evidence="2 3">
    <name type="scientific">Lactococcus lactis subsp. cremoris</name>
    <name type="common">Streptococcus cremoris</name>
    <dbReference type="NCBI Taxonomy" id="1359"/>
    <lineage>
        <taxon>Bacteria</taxon>
        <taxon>Bacillati</taxon>
        <taxon>Bacillota</taxon>
        <taxon>Bacilli</taxon>
        <taxon>Lactobacillales</taxon>
        <taxon>Streptococcaceae</taxon>
        <taxon>Lactococcus</taxon>
    </lineage>
</organism>
<evidence type="ECO:0000313" key="2">
    <source>
        <dbReference type="EMBL" id="KZK07278.1"/>
    </source>
</evidence>
<protein>
    <submittedName>
        <fullName evidence="2">Uncharacterized protein</fullName>
    </submittedName>
</protein>
<keyword evidence="1" id="KW-0812">Transmembrane</keyword>
<keyword evidence="1" id="KW-1133">Transmembrane helix</keyword>
<dbReference type="EMBL" id="LIYF01000014">
    <property type="protein sequence ID" value="KZK07278.1"/>
    <property type="molecule type" value="Genomic_DNA"/>
</dbReference>
<name>A0A166JZR8_LACLC</name>
<sequence length="48" mass="5742">MRFCAQRRFHFIYFHLLQGGRTQFLLLPLYFLLTGFSSVTFKSQKAPK</sequence>
<keyword evidence="1" id="KW-0472">Membrane</keyword>
<comment type="caution">
    <text evidence="2">The sequence shown here is derived from an EMBL/GenBank/DDBJ whole genome shotgun (WGS) entry which is preliminary data.</text>
</comment>
<evidence type="ECO:0000256" key="1">
    <source>
        <dbReference type="SAM" id="Phobius"/>
    </source>
</evidence>
<reference evidence="2 3" key="1">
    <citation type="submission" date="2015-08" db="EMBL/GenBank/DDBJ databases">
        <title>Draft Genome Sequences of 11 Lactococcus lactis subspecies cremoris strains.</title>
        <authorList>
            <person name="Wels M."/>
            <person name="Backus L."/>
            <person name="Boekhorst J."/>
            <person name="Dijkstra A."/>
            <person name="Beerthuizen M."/>
            <person name="Siezen R."/>
            <person name="Bachmann H."/>
            <person name="Van Hijum S."/>
        </authorList>
    </citation>
    <scope>NUCLEOTIDE SEQUENCE [LARGE SCALE GENOMIC DNA]</scope>
    <source>
        <strain evidence="2 3">KW10</strain>
    </source>
</reference>
<dbReference type="AlphaFoldDB" id="A0A166JZR8"/>
<evidence type="ECO:0000313" key="3">
    <source>
        <dbReference type="Proteomes" id="UP000076519"/>
    </source>
</evidence>
<accession>A0A166JZR8</accession>